<dbReference type="Proteomes" id="UP000529861">
    <property type="component" value="Unassembled WGS sequence"/>
</dbReference>
<evidence type="ECO:0000313" key="2">
    <source>
        <dbReference type="Proteomes" id="UP000529861"/>
    </source>
</evidence>
<gene>
    <name evidence="1" type="ORF">HKI81_12900</name>
</gene>
<organism evidence="1 2">
    <name type="scientific">Caldanaerobacter subterraneus</name>
    <dbReference type="NCBI Taxonomy" id="911092"/>
    <lineage>
        <taxon>Bacteria</taxon>
        <taxon>Bacillati</taxon>
        <taxon>Bacillota</taxon>
        <taxon>Clostridia</taxon>
        <taxon>Thermoanaerobacterales</taxon>
        <taxon>Thermoanaerobacteraceae</taxon>
        <taxon>Caldanaerobacter</taxon>
    </lineage>
</organism>
<accession>A0A7Y2L9A6</accession>
<protein>
    <submittedName>
        <fullName evidence="1">Uncharacterized protein</fullName>
    </submittedName>
</protein>
<sequence length="171" mass="19841">MRNKKIFLLVLFIFLIIAASLFSFWVIESRYIEIPEPVVALEDSFAMKIKEIPLATVRIKYNSKFKQKYNFCGGEQTLIDEILNPTIVLPNEEISIIFRKKPLHCTVYERQKNGNYEIISDTSFEGKSDYVKNIIFKVPNKPGLHIYSLLVSYPVGEATYYFSIEVKGKIE</sequence>
<dbReference type="AlphaFoldDB" id="A0A7Y2L9A6"/>
<reference evidence="1 2" key="1">
    <citation type="submission" date="2020-04" db="EMBL/GenBank/DDBJ databases">
        <title>Draft genome sequence of Caldanaerobacter sunterraneus. strain 1523vc isolated from Griffin hot spring, Kamchatka, Russia.</title>
        <authorList>
            <person name="Toshchakov S.V."/>
            <person name="Podosokorskaya O.A."/>
            <person name="Kublanov I.V."/>
            <person name="Korzhenkov A."/>
            <person name="Patrushev M.V."/>
        </authorList>
    </citation>
    <scope>NUCLEOTIDE SEQUENCE [LARGE SCALE GENOMIC DNA]</scope>
    <source>
        <strain evidence="1 2">1523vc</strain>
    </source>
</reference>
<name>A0A7Y2L9A6_9THEO</name>
<dbReference type="EMBL" id="JABEQB010000054">
    <property type="protein sequence ID" value="NNG68072.1"/>
    <property type="molecule type" value="Genomic_DNA"/>
</dbReference>
<dbReference type="RefSeq" id="WP_170271735.1">
    <property type="nucleotide sequence ID" value="NZ_JABEQB010000054.1"/>
</dbReference>
<proteinExistence type="predicted"/>
<comment type="caution">
    <text evidence="1">The sequence shown here is derived from an EMBL/GenBank/DDBJ whole genome shotgun (WGS) entry which is preliminary data.</text>
</comment>
<evidence type="ECO:0000313" key="1">
    <source>
        <dbReference type="EMBL" id="NNG68072.1"/>
    </source>
</evidence>